<dbReference type="PROSITE" id="PS51186">
    <property type="entry name" value="GNAT"/>
    <property type="match status" value="1"/>
</dbReference>
<dbReference type="EMBL" id="QPIZ01000014">
    <property type="protein sequence ID" value="RCW32726.1"/>
    <property type="molecule type" value="Genomic_DNA"/>
</dbReference>
<accession>A0A2T0XNL2</accession>
<comment type="caution">
    <text evidence="2">The sequence shown here is derived from an EMBL/GenBank/DDBJ whole genome shotgun (WGS) entry which is preliminary data.</text>
</comment>
<keyword evidence="3" id="KW-1185">Reference proteome</keyword>
<dbReference type="OrthoDB" id="893030at2"/>
<keyword evidence="2" id="KW-0808">Transferase</keyword>
<name>A0A2T0XNL2_9BACT</name>
<protein>
    <submittedName>
        <fullName evidence="2">Diamine N-acetyltransferase</fullName>
    </submittedName>
</protein>
<dbReference type="PANTHER" id="PTHR43415:SF3">
    <property type="entry name" value="GNAT-FAMILY ACETYLTRANSFERASE"/>
    <property type="match status" value="1"/>
</dbReference>
<dbReference type="Proteomes" id="UP000252733">
    <property type="component" value="Unassembled WGS sequence"/>
</dbReference>
<dbReference type="InterPro" id="IPR016181">
    <property type="entry name" value="Acyl_CoA_acyltransferase"/>
</dbReference>
<evidence type="ECO:0000313" key="2">
    <source>
        <dbReference type="EMBL" id="RCW32726.1"/>
    </source>
</evidence>
<dbReference type="STRING" id="1168289.GCA_000259075_02810"/>
<dbReference type="InterPro" id="IPR000182">
    <property type="entry name" value="GNAT_dom"/>
</dbReference>
<organism evidence="2 3">
    <name type="scientific">Marinilabilia salmonicolor</name>
    <dbReference type="NCBI Taxonomy" id="989"/>
    <lineage>
        <taxon>Bacteria</taxon>
        <taxon>Pseudomonadati</taxon>
        <taxon>Bacteroidota</taxon>
        <taxon>Bacteroidia</taxon>
        <taxon>Marinilabiliales</taxon>
        <taxon>Marinilabiliaceae</taxon>
        <taxon>Marinilabilia</taxon>
    </lineage>
</organism>
<proteinExistence type="predicted"/>
<evidence type="ECO:0000313" key="3">
    <source>
        <dbReference type="Proteomes" id="UP000252733"/>
    </source>
</evidence>
<dbReference type="PANTHER" id="PTHR43415">
    <property type="entry name" value="SPERMIDINE N(1)-ACETYLTRANSFERASE"/>
    <property type="match status" value="1"/>
</dbReference>
<dbReference type="Pfam" id="PF13302">
    <property type="entry name" value="Acetyltransf_3"/>
    <property type="match status" value="1"/>
</dbReference>
<evidence type="ECO:0000259" key="1">
    <source>
        <dbReference type="PROSITE" id="PS51186"/>
    </source>
</evidence>
<dbReference type="GO" id="GO:0016747">
    <property type="term" value="F:acyltransferase activity, transferring groups other than amino-acyl groups"/>
    <property type="evidence" value="ECO:0007669"/>
    <property type="project" value="InterPro"/>
</dbReference>
<dbReference type="SUPFAM" id="SSF55729">
    <property type="entry name" value="Acyl-CoA N-acyltransferases (Nat)"/>
    <property type="match status" value="1"/>
</dbReference>
<sequence length="175" mass="20629">MIRNDKIILRALEPADADLLYQWENQMELWNVSNTLTPFSRHQIVTYINQISLDIYQTKQLRLMIDIPKENRQESIGMIDLFDFDPYHSRGGIGVMIYKQEREKGYAREAVALFAEYAFSHLGLHQIFCDISEENTASIKLFESLDFTFVGRKKQWLKTSEGYKDELMYQKISTK</sequence>
<dbReference type="RefSeq" id="WP_106152683.1">
    <property type="nucleotide sequence ID" value="NZ_PVTS01000005.1"/>
</dbReference>
<dbReference type="Gene3D" id="3.40.630.30">
    <property type="match status" value="1"/>
</dbReference>
<feature type="domain" description="N-acetyltransferase" evidence="1">
    <location>
        <begin position="7"/>
        <end position="173"/>
    </location>
</feature>
<gene>
    <name evidence="2" type="ORF">DFO77_11452</name>
</gene>
<reference evidence="2 3" key="1">
    <citation type="submission" date="2018-07" db="EMBL/GenBank/DDBJ databases">
        <title>Freshwater and sediment microbial communities from various areas in North America, analyzing microbe dynamics in response to fracking.</title>
        <authorList>
            <person name="Lamendella R."/>
        </authorList>
    </citation>
    <scope>NUCLEOTIDE SEQUENCE [LARGE SCALE GENOMIC DNA]</scope>
    <source>
        <strain evidence="2 3">160A</strain>
    </source>
</reference>
<dbReference type="AlphaFoldDB" id="A0A2T0XNL2"/>